<sequence>MSNLAPLVPFQPGLPQSEAGVLSPGIVGLFVQGLETGLVIAHFSRWFSSMERNEGLVISITIVFVTAVGLAQTGIVLMGTLSRYVHNFGQPIYIGWVDYAQQIPTLIMTIPVQALMMRRCYHVVRKNMYIITPFALLFIFSIALSLWSIIITFKVFLPIEDQKNYLGLPKTTGMSYLYIITLILPSVLDIALTGILFYYLTRSMKQVYTAQIRRRIAGLMTTVWQSAVPPTLCTIFLAVLYIQYCNTREKKLELWFPVIQAMIGKLYVLSLFYMTSDFAPPAEERLATYISTLTVPVEAIDTSTFDSRVGGTFSYSHNVTFGSQEVTV</sequence>
<reference evidence="3" key="1">
    <citation type="journal article" date="2022" name="New Phytol.">
        <title>Evolutionary transition to the ectomycorrhizal habit in the genomes of a hyperdiverse lineage of mushroom-forming fungi.</title>
        <authorList>
            <person name="Looney B."/>
            <person name="Miyauchi S."/>
            <person name="Morin E."/>
            <person name="Drula E."/>
            <person name="Courty P.E."/>
            <person name="Kohler A."/>
            <person name="Kuo A."/>
            <person name="LaButti K."/>
            <person name="Pangilinan J."/>
            <person name="Lipzen A."/>
            <person name="Riley R."/>
            <person name="Andreopoulos W."/>
            <person name="He G."/>
            <person name="Johnson J."/>
            <person name="Nolan M."/>
            <person name="Tritt A."/>
            <person name="Barry K.W."/>
            <person name="Grigoriev I.V."/>
            <person name="Nagy L.G."/>
            <person name="Hibbett D."/>
            <person name="Henrissat B."/>
            <person name="Matheny P.B."/>
            <person name="Labbe J."/>
            <person name="Martin F.M."/>
        </authorList>
    </citation>
    <scope>NUCLEOTIDE SEQUENCE</scope>
    <source>
        <strain evidence="3">BPL690</strain>
    </source>
</reference>
<organism evidence="3 4">
    <name type="scientific">Multifurca ochricompacta</name>
    <dbReference type="NCBI Taxonomy" id="376703"/>
    <lineage>
        <taxon>Eukaryota</taxon>
        <taxon>Fungi</taxon>
        <taxon>Dikarya</taxon>
        <taxon>Basidiomycota</taxon>
        <taxon>Agaricomycotina</taxon>
        <taxon>Agaricomycetes</taxon>
        <taxon>Russulales</taxon>
        <taxon>Russulaceae</taxon>
        <taxon>Multifurca</taxon>
    </lineage>
</organism>
<feature type="transmembrane region" description="Helical" evidence="1">
    <location>
        <begin position="254"/>
        <end position="275"/>
    </location>
</feature>
<feature type="transmembrane region" description="Helical" evidence="1">
    <location>
        <begin position="55"/>
        <end position="79"/>
    </location>
</feature>
<evidence type="ECO:0000313" key="3">
    <source>
        <dbReference type="EMBL" id="KAI0296971.1"/>
    </source>
</evidence>
<keyword evidence="1" id="KW-0812">Transmembrane</keyword>
<name>A0AAD4M260_9AGAM</name>
<keyword evidence="1" id="KW-0472">Membrane</keyword>
<feature type="transmembrane region" description="Helical" evidence="1">
    <location>
        <begin position="20"/>
        <end position="43"/>
    </location>
</feature>
<feature type="transmembrane region" description="Helical" evidence="1">
    <location>
        <begin position="176"/>
        <end position="201"/>
    </location>
</feature>
<feature type="domain" description="DUF6534" evidence="2">
    <location>
        <begin position="187"/>
        <end position="274"/>
    </location>
</feature>
<dbReference type="PANTHER" id="PTHR40465:SF1">
    <property type="entry name" value="DUF6534 DOMAIN-CONTAINING PROTEIN"/>
    <property type="match status" value="1"/>
</dbReference>
<feature type="transmembrane region" description="Helical" evidence="1">
    <location>
        <begin position="129"/>
        <end position="156"/>
    </location>
</feature>
<accession>A0AAD4M260</accession>
<dbReference type="InterPro" id="IPR045339">
    <property type="entry name" value="DUF6534"/>
</dbReference>
<dbReference type="Proteomes" id="UP001203297">
    <property type="component" value="Unassembled WGS sequence"/>
</dbReference>
<proteinExistence type="predicted"/>
<dbReference type="Pfam" id="PF20152">
    <property type="entry name" value="DUF6534"/>
    <property type="match status" value="1"/>
</dbReference>
<dbReference type="AlphaFoldDB" id="A0AAD4M260"/>
<evidence type="ECO:0000313" key="4">
    <source>
        <dbReference type="Proteomes" id="UP001203297"/>
    </source>
</evidence>
<evidence type="ECO:0000256" key="1">
    <source>
        <dbReference type="SAM" id="Phobius"/>
    </source>
</evidence>
<comment type="caution">
    <text evidence="3">The sequence shown here is derived from an EMBL/GenBank/DDBJ whole genome shotgun (WGS) entry which is preliminary data.</text>
</comment>
<gene>
    <name evidence="3" type="ORF">B0F90DRAFT_996199</name>
</gene>
<feature type="transmembrane region" description="Helical" evidence="1">
    <location>
        <begin position="99"/>
        <end position="117"/>
    </location>
</feature>
<dbReference type="PANTHER" id="PTHR40465">
    <property type="entry name" value="CHROMOSOME 1, WHOLE GENOME SHOTGUN SEQUENCE"/>
    <property type="match status" value="1"/>
</dbReference>
<keyword evidence="1" id="KW-1133">Transmembrane helix</keyword>
<protein>
    <recommendedName>
        <fullName evidence="2">DUF6534 domain-containing protein</fullName>
    </recommendedName>
</protein>
<keyword evidence="4" id="KW-1185">Reference proteome</keyword>
<evidence type="ECO:0000259" key="2">
    <source>
        <dbReference type="Pfam" id="PF20152"/>
    </source>
</evidence>
<dbReference type="EMBL" id="WTXG01000042">
    <property type="protein sequence ID" value="KAI0296971.1"/>
    <property type="molecule type" value="Genomic_DNA"/>
</dbReference>
<feature type="transmembrane region" description="Helical" evidence="1">
    <location>
        <begin position="222"/>
        <end position="242"/>
    </location>
</feature>